<proteinExistence type="predicted"/>
<evidence type="ECO:0000256" key="2">
    <source>
        <dbReference type="ARBA" id="ARBA00023163"/>
    </source>
</evidence>
<evidence type="ECO:0000256" key="3">
    <source>
        <dbReference type="SAM" id="MobiDB-lite"/>
    </source>
</evidence>
<dbReference type="PROSITE" id="PS01124">
    <property type="entry name" value="HTH_ARAC_FAMILY_2"/>
    <property type="match status" value="1"/>
</dbReference>
<comment type="caution">
    <text evidence="5">The sequence shown here is derived from an EMBL/GenBank/DDBJ whole genome shotgun (WGS) entry which is preliminary data.</text>
</comment>
<keyword evidence="6" id="KW-1185">Reference proteome</keyword>
<dbReference type="Proteomes" id="UP000287022">
    <property type="component" value="Unassembled WGS sequence"/>
</dbReference>
<feature type="region of interest" description="Disordered" evidence="3">
    <location>
        <begin position="282"/>
        <end position="307"/>
    </location>
</feature>
<reference evidence="6" key="1">
    <citation type="journal article" date="2018" name="Front. Microbiol.">
        <title>Genome-Based Analysis Reveals the Taxonomy and Diversity of the Family Idiomarinaceae.</title>
        <authorList>
            <person name="Liu Y."/>
            <person name="Lai Q."/>
            <person name="Shao Z."/>
        </authorList>
    </citation>
    <scope>NUCLEOTIDE SEQUENCE [LARGE SCALE GENOMIC DNA]</scope>
    <source>
        <strain evidence="6">c121</strain>
    </source>
</reference>
<dbReference type="PANTHER" id="PTHR43436">
    <property type="entry name" value="ARAC-FAMILY TRANSCRIPTIONAL REGULATOR"/>
    <property type="match status" value="1"/>
</dbReference>
<gene>
    <name evidence="5" type="ORF">CWI80_08200</name>
</gene>
<keyword evidence="1" id="KW-0805">Transcription regulation</keyword>
<evidence type="ECO:0000256" key="1">
    <source>
        <dbReference type="ARBA" id="ARBA00023015"/>
    </source>
</evidence>
<evidence type="ECO:0000259" key="4">
    <source>
        <dbReference type="PROSITE" id="PS01124"/>
    </source>
</evidence>
<name>A0A432Z3P5_9GAMM</name>
<dbReference type="EMBL" id="PIQE01000002">
    <property type="protein sequence ID" value="RUO72522.1"/>
    <property type="molecule type" value="Genomic_DNA"/>
</dbReference>
<accession>A0A432Z3P5</accession>
<organism evidence="5 6">
    <name type="scientific">Pseudidiomarina sediminum</name>
    <dbReference type="NCBI Taxonomy" id="431675"/>
    <lineage>
        <taxon>Bacteria</taxon>
        <taxon>Pseudomonadati</taxon>
        <taxon>Pseudomonadota</taxon>
        <taxon>Gammaproteobacteria</taxon>
        <taxon>Alteromonadales</taxon>
        <taxon>Idiomarinaceae</taxon>
        <taxon>Pseudidiomarina</taxon>
    </lineage>
</organism>
<dbReference type="Gene3D" id="1.10.10.60">
    <property type="entry name" value="Homeodomain-like"/>
    <property type="match status" value="1"/>
</dbReference>
<feature type="compositionally biased region" description="Polar residues" evidence="3">
    <location>
        <begin position="292"/>
        <end position="307"/>
    </location>
</feature>
<dbReference type="AlphaFoldDB" id="A0A432Z3P5"/>
<dbReference type="STRING" id="1122124.GCA_000423165_01508"/>
<keyword evidence="2" id="KW-0804">Transcription</keyword>
<protein>
    <submittedName>
        <fullName evidence="5">AraC family transcriptional regulator</fullName>
    </submittedName>
</protein>
<dbReference type="SMART" id="SM00342">
    <property type="entry name" value="HTH_ARAC"/>
    <property type="match status" value="1"/>
</dbReference>
<dbReference type="Pfam" id="PF12833">
    <property type="entry name" value="HTH_18"/>
    <property type="match status" value="1"/>
</dbReference>
<dbReference type="RefSeq" id="WP_034727135.1">
    <property type="nucleotide sequence ID" value="NZ_PIQE01000002.1"/>
</dbReference>
<evidence type="ECO:0000313" key="5">
    <source>
        <dbReference type="EMBL" id="RUO72522.1"/>
    </source>
</evidence>
<feature type="domain" description="HTH araC/xylS-type" evidence="4">
    <location>
        <begin position="193"/>
        <end position="291"/>
    </location>
</feature>
<dbReference type="PANTHER" id="PTHR43436:SF1">
    <property type="entry name" value="TRANSCRIPTIONAL REGULATORY PROTEIN"/>
    <property type="match status" value="1"/>
</dbReference>
<dbReference type="InterPro" id="IPR018060">
    <property type="entry name" value="HTH_AraC"/>
</dbReference>
<dbReference type="InterPro" id="IPR009057">
    <property type="entry name" value="Homeodomain-like_sf"/>
</dbReference>
<dbReference type="GO" id="GO:0003700">
    <property type="term" value="F:DNA-binding transcription factor activity"/>
    <property type="evidence" value="ECO:0007669"/>
    <property type="project" value="InterPro"/>
</dbReference>
<dbReference type="GO" id="GO:0043565">
    <property type="term" value="F:sequence-specific DNA binding"/>
    <property type="evidence" value="ECO:0007669"/>
    <property type="project" value="InterPro"/>
</dbReference>
<evidence type="ECO:0000313" key="6">
    <source>
        <dbReference type="Proteomes" id="UP000287022"/>
    </source>
</evidence>
<dbReference type="SUPFAM" id="SSF46689">
    <property type="entry name" value="Homeodomain-like"/>
    <property type="match status" value="2"/>
</dbReference>
<sequence>MVQQYRETISSLLDRHTQGMEDVVTAIDGFGLFRREHTTEPCDCVVAPSMVLVTQGEKQLFIGEQTYSYDAKRFILSSLDVPARSQVLQASPEQPCLGMALRLDIALLTELISTHQLTPPATHRQTESTHIGTLSNDLLEPFLRLLKLLDVPADAAVLAPLIQREIHYRLLQSDVAPRLWQLATIGSSSQRIARAIDWLKHNYAKPLAIDDLAKHVQLSPSSLHHSFKQMTAKSPLQYQKWLRLTEARRLMFNDGFDASQAAFQVGYESASQFSREYSRHFGAPPKRDIEQLRTTSNIASSPTKNAW</sequence>
<dbReference type="Pfam" id="PF06719">
    <property type="entry name" value="AraC_N"/>
    <property type="match status" value="1"/>
</dbReference>
<dbReference type="InterPro" id="IPR009594">
    <property type="entry name" value="Tscrpt_reg_HTH_AraC_N"/>
</dbReference>